<dbReference type="CDD" id="cd14791">
    <property type="entry name" value="GH36"/>
    <property type="match status" value="1"/>
</dbReference>
<dbReference type="Gene3D" id="3.20.20.70">
    <property type="entry name" value="Aldolase class I"/>
    <property type="match status" value="1"/>
</dbReference>
<organism evidence="7">
    <name type="scientific">freshwater metagenome</name>
    <dbReference type="NCBI Taxonomy" id="449393"/>
    <lineage>
        <taxon>unclassified sequences</taxon>
        <taxon>metagenomes</taxon>
        <taxon>ecological metagenomes</taxon>
    </lineage>
</organism>
<dbReference type="FunFam" id="3.20.20.70:FF:000118">
    <property type="entry name" value="Alpha-galactosidase"/>
    <property type="match status" value="1"/>
</dbReference>
<dbReference type="GO" id="GO:0004557">
    <property type="term" value="F:alpha-galactosidase activity"/>
    <property type="evidence" value="ECO:0007669"/>
    <property type="project" value="UniProtKB-EC"/>
</dbReference>
<evidence type="ECO:0000259" key="6">
    <source>
        <dbReference type="Pfam" id="PF16875"/>
    </source>
</evidence>
<dbReference type="InterPro" id="IPR038417">
    <property type="entry name" value="Alpga-gal_N_sf"/>
</dbReference>
<dbReference type="Pfam" id="PF02065">
    <property type="entry name" value="Melibiase"/>
    <property type="match status" value="1"/>
</dbReference>
<keyword evidence="3" id="KW-0378">Hydrolase</keyword>
<evidence type="ECO:0000259" key="5">
    <source>
        <dbReference type="Pfam" id="PF16874"/>
    </source>
</evidence>
<evidence type="ECO:0000256" key="3">
    <source>
        <dbReference type="ARBA" id="ARBA00022801"/>
    </source>
</evidence>
<dbReference type="Pfam" id="PF16875">
    <property type="entry name" value="Glyco_hydro_36N"/>
    <property type="match status" value="1"/>
</dbReference>
<dbReference type="GO" id="GO:0016052">
    <property type="term" value="P:carbohydrate catabolic process"/>
    <property type="evidence" value="ECO:0007669"/>
    <property type="project" value="InterPro"/>
</dbReference>
<keyword evidence="4" id="KW-0326">Glycosidase</keyword>
<dbReference type="InterPro" id="IPR017853">
    <property type="entry name" value="GH"/>
</dbReference>
<dbReference type="SUPFAM" id="SSF51445">
    <property type="entry name" value="(Trans)glycosidases"/>
    <property type="match status" value="1"/>
</dbReference>
<reference evidence="7" key="1">
    <citation type="submission" date="2020-05" db="EMBL/GenBank/DDBJ databases">
        <authorList>
            <person name="Chiriac C."/>
            <person name="Salcher M."/>
            <person name="Ghai R."/>
            <person name="Kavagutti S V."/>
        </authorList>
    </citation>
    <scope>NUCLEOTIDE SEQUENCE</scope>
</reference>
<evidence type="ECO:0000256" key="2">
    <source>
        <dbReference type="ARBA" id="ARBA00012755"/>
    </source>
</evidence>
<dbReference type="Gene3D" id="2.60.40.1180">
    <property type="entry name" value="Golgi alpha-mannosidase II"/>
    <property type="match status" value="1"/>
</dbReference>
<dbReference type="AlphaFoldDB" id="A0A6J6MCL1"/>
<feature type="domain" description="Glycosyl hydrolase family 36 N-terminal" evidence="6">
    <location>
        <begin position="23"/>
        <end position="248"/>
    </location>
</feature>
<proteinExistence type="predicted"/>
<evidence type="ECO:0000313" key="7">
    <source>
        <dbReference type="EMBL" id="CAB4671572.1"/>
    </source>
</evidence>
<dbReference type="EMBL" id="CAEZWY010000052">
    <property type="protein sequence ID" value="CAB4671572.1"/>
    <property type="molecule type" value="Genomic_DNA"/>
</dbReference>
<dbReference type="Pfam" id="PF16874">
    <property type="entry name" value="Glyco_hydro_36C"/>
    <property type="match status" value="1"/>
</dbReference>
<comment type="catalytic activity">
    <reaction evidence="1">
        <text>Hydrolysis of terminal, non-reducing alpha-D-galactose residues in alpha-D-galactosides, including galactose oligosaccharides, galactomannans and galactolipids.</text>
        <dbReference type="EC" id="3.2.1.22"/>
    </reaction>
</comment>
<dbReference type="InterPro" id="IPR031704">
    <property type="entry name" value="Glyco_hydro_36_N"/>
</dbReference>
<dbReference type="InterPro" id="IPR050985">
    <property type="entry name" value="Alpha-glycosidase_related"/>
</dbReference>
<feature type="domain" description="Glycosyl hydrolase family 36 C-terminal" evidence="5">
    <location>
        <begin position="607"/>
        <end position="683"/>
    </location>
</feature>
<dbReference type="PROSITE" id="PS00512">
    <property type="entry name" value="ALPHA_GALACTOSIDASE"/>
    <property type="match status" value="1"/>
</dbReference>
<gene>
    <name evidence="7" type="ORF">UFOPK2312_00597</name>
</gene>
<name>A0A6J6MCL1_9ZZZZ</name>
<sequence length="700" mass="78014">MKEQAHLSRGGVDLVLAIVDGAIVIEHWGAPLGKLNGSLSTTRERSIANSAFDSRQFSGVMREQSRGWLGNPTLSGHRNGKNWSTKFSVTSLNETGNKITVNLNDTSVLIEVNIDFSLDEHGILIQQNSIKNIGNDNYTLNDFAYWLPLPDRASQTLDFAGRWSNERNPQRRDIATGVWVRDSYEGRSGHNFTISEIALTESTNFSSGEAWAISLAWSGNSKFMVERIWDRTQSIGASEILLPGEVILKPGESYQAPALLAAYSSAGLDGVSERFHSHIRGRTLHPKRARPLTLNMWEAIYFDHDATKIKAIAEVAAEIGVERLVLDDGWFGARRSDHAGLGDWIVNKKVWPNGFTAIISDIHERGMEFGLWFEGEMVNPDSDLYRAHPDWVLNTGGHSENNWRHELVLDLTNAAAFSHVLEQVSAVLTEFPIDYIKWDHNRVVVDASNNLQAAVRNQTLAIYRLFSELKKRHPKLEIESCASGGGRVDLGVIDYVDRFWVSDNNDALERQRNQRWTGQIIPPELMGTHIGPTPGHQTGRSLSLSFRATTALFGHAGIEWDISKISNSDKAALKTWAAYYKANRDLLHTGKSIRIDYADENAYLYGVIDKKRERAIFSFAQLTPTTAVHPAQLTFRDLNPDKNYQVKAVYPAGAPLFMLIEPPTWLTGVTLSGAVLMEIGLPAPILAPENALLIEINQSN</sequence>
<dbReference type="Gene3D" id="2.70.98.60">
    <property type="entry name" value="alpha-galactosidase from lactobacil brevis"/>
    <property type="match status" value="1"/>
</dbReference>
<dbReference type="EC" id="3.2.1.22" evidence="2"/>
<evidence type="ECO:0000256" key="1">
    <source>
        <dbReference type="ARBA" id="ARBA00001255"/>
    </source>
</evidence>
<dbReference type="InterPro" id="IPR031705">
    <property type="entry name" value="Glyco_hydro_36_C"/>
</dbReference>
<dbReference type="InterPro" id="IPR000111">
    <property type="entry name" value="Glyco_hydro_27/36_CS"/>
</dbReference>
<dbReference type="PANTHER" id="PTHR43053:SF3">
    <property type="entry name" value="ALPHA-GALACTOSIDASE C-RELATED"/>
    <property type="match status" value="1"/>
</dbReference>
<evidence type="ECO:0000256" key="4">
    <source>
        <dbReference type="ARBA" id="ARBA00023295"/>
    </source>
</evidence>
<accession>A0A6J6MCL1</accession>
<dbReference type="InterPro" id="IPR013780">
    <property type="entry name" value="Glyco_hydro_b"/>
</dbReference>
<dbReference type="PIRSF" id="PIRSF005536">
    <property type="entry name" value="Agal"/>
    <property type="match status" value="1"/>
</dbReference>
<protein>
    <recommendedName>
        <fullName evidence="2">alpha-galactosidase</fullName>
        <ecNumber evidence="2">3.2.1.22</ecNumber>
    </recommendedName>
</protein>
<dbReference type="InterPro" id="IPR013785">
    <property type="entry name" value="Aldolase_TIM"/>
</dbReference>
<dbReference type="InterPro" id="IPR002252">
    <property type="entry name" value="Glyco_hydro_36"/>
</dbReference>
<dbReference type="PANTHER" id="PTHR43053">
    <property type="entry name" value="GLYCOSIDASE FAMILY 31"/>
    <property type="match status" value="1"/>
</dbReference>
<dbReference type="PRINTS" id="PR00743">
    <property type="entry name" value="GLHYDRLASE36"/>
</dbReference>